<organism evidence="1 2">
    <name type="scientific">Dyella tabacisoli</name>
    <dbReference type="NCBI Taxonomy" id="2282381"/>
    <lineage>
        <taxon>Bacteria</taxon>
        <taxon>Pseudomonadati</taxon>
        <taxon>Pseudomonadota</taxon>
        <taxon>Gammaproteobacteria</taxon>
        <taxon>Lysobacterales</taxon>
        <taxon>Rhodanobacteraceae</taxon>
        <taxon>Dyella</taxon>
    </lineage>
</organism>
<evidence type="ECO:0000313" key="2">
    <source>
        <dbReference type="Proteomes" id="UP000253782"/>
    </source>
</evidence>
<name>A0A369UKR5_9GAMM</name>
<evidence type="ECO:0008006" key="3">
    <source>
        <dbReference type="Google" id="ProtNLM"/>
    </source>
</evidence>
<proteinExistence type="predicted"/>
<sequence>MAFELPDLDTRNSAALQAELIRRIPQFSSLWTDFNDSDPGITLLQMLCWIGESLLYQANAIPIETQQNFLREVLGLALASNNTAYSQSAITNYDFAFQRLRAVLAEVDAGEPLTRAPLQHAVLDYLAQPYLALSCSDAEALALETNQMIAAQQAKAGNPKPVPLLVQRADALVRDEATSLYILSDARWAYQFPPYPNTAIPDALGGLRRVLLLQKPSGSDAQSAATAQSKLLNSVSTYLAPRVLLGSRVNVWAAQLTEINVRVAVRCLPNVLVGTVLDALLALLFAYFQPVAGWRYNQPPVLENLQLLIEGVPGVAALENIDLTYLPTAQLPTYAQVGVNFLIADLPPGPAANFYYGLPQVRCLDLYARSAA</sequence>
<dbReference type="OrthoDB" id="9027184at2"/>
<dbReference type="Proteomes" id="UP000253782">
    <property type="component" value="Unassembled WGS sequence"/>
</dbReference>
<gene>
    <name evidence="1" type="ORF">DVJ77_13795</name>
</gene>
<comment type="caution">
    <text evidence="1">The sequence shown here is derived from an EMBL/GenBank/DDBJ whole genome shotgun (WGS) entry which is preliminary data.</text>
</comment>
<dbReference type="EMBL" id="QQAH01000011">
    <property type="protein sequence ID" value="RDD81354.1"/>
    <property type="molecule type" value="Genomic_DNA"/>
</dbReference>
<protein>
    <recommendedName>
        <fullName evidence="3">Baseplate protein J-like domain-containing protein</fullName>
    </recommendedName>
</protein>
<accession>A0A369UKR5</accession>
<dbReference type="AlphaFoldDB" id="A0A369UKR5"/>
<dbReference type="RefSeq" id="WP_114846067.1">
    <property type="nucleotide sequence ID" value="NZ_JBHSPE010000020.1"/>
</dbReference>
<keyword evidence="2" id="KW-1185">Reference proteome</keyword>
<reference evidence="1 2" key="1">
    <citation type="submission" date="2018-07" db="EMBL/GenBank/DDBJ databases">
        <title>Dyella tabacisoli L4-6T, whole genome shotgun sequence.</title>
        <authorList>
            <person name="Zhou X.-K."/>
            <person name="Li W.-J."/>
            <person name="Duan Y.-Q."/>
        </authorList>
    </citation>
    <scope>NUCLEOTIDE SEQUENCE [LARGE SCALE GENOMIC DNA]</scope>
    <source>
        <strain evidence="1 2">L4-6</strain>
    </source>
</reference>
<evidence type="ECO:0000313" key="1">
    <source>
        <dbReference type="EMBL" id="RDD81354.1"/>
    </source>
</evidence>